<dbReference type="OrthoDB" id="1888725at2759"/>
<dbReference type="EMBL" id="BSYR01000003">
    <property type="protein sequence ID" value="GMI65542.1"/>
    <property type="molecule type" value="Genomic_DNA"/>
</dbReference>
<reference evidence="4" key="1">
    <citation type="submission" date="2023-05" db="EMBL/GenBank/DDBJ databases">
        <title>Genome and transcriptome analyses reveal genes involved in the formation of fine ridges on petal epidermal cells in Hibiscus trionum.</title>
        <authorList>
            <person name="Koshimizu S."/>
            <person name="Masuda S."/>
            <person name="Ishii T."/>
            <person name="Shirasu K."/>
            <person name="Hoshino A."/>
            <person name="Arita M."/>
        </authorList>
    </citation>
    <scope>NUCLEOTIDE SEQUENCE</scope>
    <source>
        <strain evidence="4">Hamamatsu line</strain>
    </source>
</reference>
<comment type="similarity">
    <text evidence="1">Belongs to the Ole e I family.</text>
</comment>
<feature type="signal peptide" evidence="3">
    <location>
        <begin position="1"/>
        <end position="25"/>
    </location>
</feature>
<proteinExistence type="inferred from homology"/>
<sequence length="175" mass="19344">MAKSSEITLLFFIVCISSSFTFSHGAGKQGKFTVVGKVYCDTCRVEFETKLSEPISGATVKLECNNRTDDTSTFQSPEVTTSAKGEFRIDVTGDYEDSDCDVVLKKSPRQDCSEPTESWRKSRVVLTTKDGVSGDIRHANNLGFKRKEALPQCKQVLTEMGYFELKDELGSEAAP</sequence>
<dbReference type="PANTHER" id="PTHR31614:SF20">
    <property type="entry name" value="POLLEN PROTEIN OLE E I-LIKE PROTEIN"/>
    <property type="match status" value="1"/>
</dbReference>
<dbReference type="PANTHER" id="PTHR31614">
    <property type="entry name" value="PROTEIN DOWNSTREAM OF FLC-RELATED"/>
    <property type="match status" value="1"/>
</dbReference>
<evidence type="ECO:0000256" key="3">
    <source>
        <dbReference type="SAM" id="SignalP"/>
    </source>
</evidence>
<name>A0A9W7GTW7_HIBTR</name>
<comment type="caution">
    <text evidence="4">The sequence shown here is derived from an EMBL/GenBank/DDBJ whole genome shotgun (WGS) entry which is preliminary data.</text>
</comment>
<dbReference type="AlphaFoldDB" id="A0A9W7GTW7"/>
<feature type="chain" id="PRO_5040963568" evidence="3">
    <location>
        <begin position="26"/>
        <end position="175"/>
    </location>
</feature>
<keyword evidence="5" id="KW-1185">Reference proteome</keyword>
<evidence type="ECO:0000256" key="2">
    <source>
        <dbReference type="ARBA" id="ARBA00023157"/>
    </source>
</evidence>
<gene>
    <name evidence="4" type="ORF">HRI_000223500</name>
</gene>
<keyword evidence="2" id="KW-1015">Disulfide bond</keyword>
<dbReference type="InterPro" id="IPR006041">
    <property type="entry name" value="Pollen_Ole_e1_allergen"/>
</dbReference>
<accession>A0A9W7GTW7</accession>
<protein>
    <submittedName>
        <fullName evidence="4">Uncharacterized protein</fullName>
    </submittedName>
</protein>
<keyword evidence="3" id="KW-0732">Signal</keyword>
<evidence type="ECO:0000313" key="4">
    <source>
        <dbReference type="EMBL" id="GMI65542.1"/>
    </source>
</evidence>
<organism evidence="4 5">
    <name type="scientific">Hibiscus trionum</name>
    <name type="common">Flower of an hour</name>
    <dbReference type="NCBI Taxonomy" id="183268"/>
    <lineage>
        <taxon>Eukaryota</taxon>
        <taxon>Viridiplantae</taxon>
        <taxon>Streptophyta</taxon>
        <taxon>Embryophyta</taxon>
        <taxon>Tracheophyta</taxon>
        <taxon>Spermatophyta</taxon>
        <taxon>Magnoliopsida</taxon>
        <taxon>eudicotyledons</taxon>
        <taxon>Gunneridae</taxon>
        <taxon>Pentapetalae</taxon>
        <taxon>rosids</taxon>
        <taxon>malvids</taxon>
        <taxon>Malvales</taxon>
        <taxon>Malvaceae</taxon>
        <taxon>Malvoideae</taxon>
        <taxon>Hibiscus</taxon>
    </lineage>
</organism>
<evidence type="ECO:0000256" key="1">
    <source>
        <dbReference type="ARBA" id="ARBA00010049"/>
    </source>
</evidence>
<dbReference type="Proteomes" id="UP001165190">
    <property type="component" value="Unassembled WGS sequence"/>
</dbReference>
<dbReference type="Pfam" id="PF01190">
    <property type="entry name" value="Pollen_Ole_e_1"/>
    <property type="match status" value="1"/>
</dbReference>
<evidence type="ECO:0000313" key="5">
    <source>
        <dbReference type="Proteomes" id="UP001165190"/>
    </source>
</evidence>